<accession>A0AAN8FW62</accession>
<keyword evidence="2" id="KW-0472">Membrane</keyword>
<gene>
    <name evidence="3" type="ORF">GCK32_007561</name>
</gene>
<keyword evidence="2" id="KW-0812">Transmembrane</keyword>
<feature type="compositionally biased region" description="Basic and acidic residues" evidence="1">
    <location>
        <begin position="101"/>
        <end position="110"/>
    </location>
</feature>
<dbReference type="Pfam" id="PF04258">
    <property type="entry name" value="Peptidase_A22B"/>
    <property type="match status" value="1"/>
</dbReference>
<feature type="compositionally biased region" description="Basic and acidic residues" evidence="1">
    <location>
        <begin position="140"/>
        <end position="153"/>
    </location>
</feature>
<evidence type="ECO:0000313" key="3">
    <source>
        <dbReference type="EMBL" id="KAK5971453.1"/>
    </source>
</evidence>
<feature type="transmembrane region" description="Helical" evidence="2">
    <location>
        <begin position="45"/>
        <end position="66"/>
    </location>
</feature>
<comment type="caution">
    <text evidence="3">The sequence shown here is derived from an EMBL/GenBank/DDBJ whole genome shotgun (WGS) entry which is preliminary data.</text>
</comment>
<keyword evidence="2" id="KW-1133">Transmembrane helix</keyword>
<sequence>MNREDIDRIAASTCIIFLSGMVLFQSCHRASTIYFFELQTTNVIFIERLHAALIPLALSVLLWLVYKGTKRSAALEQERKAIMDKAKEIEAATSPNSRKTSRNESRRVSLSEDMQQAARLNRLLSNIQEQDTIHSQMGRRSSDASDTEPDRKPAGLSPNASPSESSGEISPSASVSMSRSRFTCTKVEEPKLILPENDNAWRLQSQSFPRPVFRSRSSTETDHLRKFSGQRVNRERLFSLDSVSVPYTGLVTIPGDSRGVSRKSSIATGSMARLYAGADEPEEDDSEKERSAIYKQIGQTNFFTYSLTALNLMPKNRPGLPVLKLNFSDISAEFFSVHLPIWACVAAFYIVLLELFGVHFAYYFYYHEEAMVYSALTFSIIFGLFHEFYGGWFTNDILAFSSIYIVCSRVQAVSYQAACILLVGMAIYDIFWLYIIDLISFITQESRAPLFIMIPRDHRGNKQSLAAIVVIAPGIFLNVIQKYSSMFDPGLFTATYAAVFGALTVTVIFAVWR</sequence>
<evidence type="ECO:0000256" key="2">
    <source>
        <dbReference type="SAM" id="Phobius"/>
    </source>
</evidence>
<dbReference type="InterPro" id="IPR007369">
    <property type="entry name" value="Peptidase_A22B_SPP"/>
</dbReference>
<feature type="transmembrane region" description="Helical" evidence="2">
    <location>
        <begin position="371"/>
        <end position="390"/>
    </location>
</feature>
<dbReference type="GO" id="GO:0016020">
    <property type="term" value="C:membrane"/>
    <property type="evidence" value="ECO:0007669"/>
    <property type="project" value="InterPro"/>
</dbReference>
<keyword evidence="4" id="KW-1185">Reference proteome</keyword>
<reference evidence="3 4" key="1">
    <citation type="submission" date="2019-10" db="EMBL/GenBank/DDBJ databases">
        <title>Assembly and Annotation for the nematode Trichostrongylus colubriformis.</title>
        <authorList>
            <person name="Martin J."/>
        </authorList>
    </citation>
    <scope>NUCLEOTIDE SEQUENCE [LARGE SCALE GENOMIC DNA]</scope>
    <source>
        <strain evidence="3">G859</strain>
        <tissue evidence="3">Whole worm</tissue>
    </source>
</reference>
<feature type="transmembrane region" description="Helical" evidence="2">
    <location>
        <begin position="341"/>
        <end position="365"/>
    </location>
</feature>
<feature type="transmembrane region" description="Helical" evidence="2">
    <location>
        <begin position="420"/>
        <end position="443"/>
    </location>
</feature>
<dbReference type="PROSITE" id="PS51257">
    <property type="entry name" value="PROKAR_LIPOPROTEIN"/>
    <property type="match status" value="1"/>
</dbReference>
<dbReference type="EMBL" id="WIXE01017763">
    <property type="protein sequence ID" value="KAK5971453.1"/>
    <property type="molecule type" value="Genomic_DNA"/>
</dbReference>
<evidence type="ECO:0000313" key="4">
    <source>
        <dbReference type="Proteomes" id="UP001331761"/>
    </source>
</evidence>
<feature type="region of interest" description="Disordered" evidence="1">
    <location>
        <begin position="129"/>
        <end position="181"/>
    </location>
</feature>
<feature type="compositionally biased region" description="Polar residues" evidence="1">
    <location>
        <begin position="129"/>
        <end position="139"/>
    </location>
</feature>
<protein>
    <submittedName>
        <fullName evidence="3">Signal peptide peptidase</fullName>
    </submittedName>
</protein>
<feature type="compositionally biased region" description="Low complexity" evidence="1">
    <location>
        <begin position="160"/>
        <end position="180"/>
    </location>
</feature>
<organism evidence="3 4">
    <name type="scientific">Trichostrongylus colubriformis</name>
    <name type="common">Black scour worm</name>
    <dbReference type="NCBI Taxonomy" id="6319"/>
    <lineage>
        <taxon>Eukaryota</taxon>
        <taxon>Metazoa</taxon>
        <taxon>Ecdysozoa</taxon>
        <taxon>Nematoda</taxon>
        <taxon>Chromadorea</taxon>
        <taxon>Rhabditida</taxon>
        <taxon>Rhabditina</taxon>
        <taxon>Rhabditomorpha</taxon>
        <taxon>Strongyloidea</taxon>
        <taxon>Trichostrongylidae</taxon>
        <taxon>Trichostrongylus</taxon>
    </lineage>
</organism>
<name>A0AAN8FW62_TRICO</name>
<dbReference type="AlphaFoldDB" id="A0AAN8FW62"/>
<proteinExistence type="predicted"/>
<feature type="region of interest" description="Disordered" evidence="1">
    <location>
        <begin position="86"/>
        <end position="112"/>
    </location>
</feature>
<dbReference type="GO" id="GO:0042500">
    <property type="term" value="F:aspartic endopeptidase activity, intramembrane cleaving"/>
    <property type="evidence" value="ECO:0007669"/>
    <property type="project" value="InterPro"/>
</dbReference>
<dbReference type="Proteomes" id="UP001331761">
    <property type="component" value="Unassembled WGS sequence"/>
</dbReference>
<feature type="transmembrane region" description="Helical" evidence="2">
    <location>
        <begin position="493"/>
        <end position="512"/>
    </location>
</feature>
<evidence type="ECO:0000256" key="1">
    <source>
        <dbReference type="SAM" id="MobiDB-lite"/>
    </source>
</evidence>